<protein>
    <submittedName>
        <fullName evidence="2">Protein CBG10402</fullName>
    </submittedName>
</protein>
<evidence type="ECO:0000313" key="4">
    <source>
        <dbReference type="WormBase" id="CBG10402"/>
    </source>
</evidence>
<keyword evidence="1" id="KW-1133">Transmembrane helix</keyword>
<evidence type="ECO:0000313" key="3">
    <source>
        <dbReference type="Proteomes" id="UP000008549"/>
    </source>
</evidence>
<feature type="transmembrane region" description="Helical" evidence="1">
    <location>
        <begin position="20"/>
        <end position="39"/>
    </location>
</feature>
<dbReference type="OMA" id="CIMTIQY"/>
<keyword evidence="3" id="KW-1185">Reference proteome</keyword>
<dbReference type="STRING" id="6238.A8XB45"/>
<feature type="transmembrane region" description="Helical" evidence="1">
    <location>
        <begin position="249"/>
        <end position="274"/>
    </location>
</feature>
<reference evidence="2 3" key="1">
    <citation type="journal article" date="2003" name="PLoS Biol.">
        <title>The genome sequence of Caenorhabditis briggsae: a platform for comparative genomics.</title>
        <authorList>
            <person name="Stein L.D."/>
            <person name="Bao Z."/>
            <person name="Blasiar D."/>
            <person name="Blumenthal T."/>
            <person name="Brent M.R."/>
            <person name="Chen N."/>
            <person name="Chinwalla A."/>
            <person name="Clarke L."/>
            <person name="Clee C."/>
            <person name="Coghlan A."/>
            <person name="Coulson A."/>
            <person name="D'Eustachio P."/>
            <person name="Fitch D.H."/>
            <person name="Fulton L.A."/>
            <person name="Fulton R.E."/>
            <person name="Griffiths-Jones S."/>
            <person name="Harris T.W."/>
            <person name="Hillier L.W."/>
            <person name="Kamath R."/>
            <person name="Kuwabara P.E."/>
            <person name="Mardis E.R."/>
            <person name="Marra M.A."/>
            <person name="Miner T.L."/>
            <person name="Minx P."/>
            <person name="Mullikin J.C."/>
            <person name="Plumb R.W."/>
            <person name="Rogers J."/>
            <person name="Schein J.E."/>
            <person name="Sohrmann M."/>
            <person name="Spieth J."/>
            <person name="Stajich J.E."/>
            <person name="Wei C."/>
            <person name="Willey D."/>
            <person name="Wilson R.K."/>
            <person name="Durbin R."/>
            <person name="Waterston R.H."/>
        </authorList>
    </citation>
    <scope>NUCLEOTIDE SEQUENCE [LARGE SCALE GENOMIC DNA]</scope>
    <source>
        <strain evidence="2 3">AF16</strain>
    </source>
</reference>
<dbReference type="InParanoid" id="A8XB45"/>
<reference evidence="2 3" key="2">
    <citation type="journal article" date="2011" name="PLoS Genet.">
        <title>Caenorhabditis briggsae recombinant inbred line genotypes reveal inter-strain incompatibility and the evolution of recombination.</title>
        <authorList>
            <person name="Ross J.A."/>
            <person name="Koboldt D.C."/>
            <person name="Staisch J.E."/>
            <person name="Chamberlin H.M."/>
            <person name="Gupta B.P."/>
            <person name="Miller R.D."/>
            <person name="Baird S.E."/>
            <person name="Haag E.S."/>
        </authorList>
    </citation>
    <scope>NUCLEOTIDE SEQUENCE [LARGE SCALE GENOMIC DNA]</scope>
    <source>
        <strain evidence="2 3">AF16</strain>
    </source>
</reference>
<proteinExistence type="predicted"/>
<organism evidence="2 3">
    <name type="scientific">Caenorhabditis briggsae</name>
    <dbReference type="NCBI Taxonomy" id="6238"/>
    <lineage>
        <taxon>Eukaryota</taxon>
        <taxon>Metazoa</taxon>
        <taxon>Ecdysozoa</taxon>
        <taxon>Nematoda</taxon>
        <taxon>Chromadorea</taxon>
        <taxon>Rhabditida</taxon>
        <taxon>Rhabditina</taxon>
        <taxon>Rhabditomorpha</taxon>
        <taxon>Rhabditoidea</taxon>
        <taxon>Rhabditidae</taxon>
        <taxon>Peloderinae</taxon>
        <taxon>Caenorhabditis</taxon>
    </lineage>
</organism>
<dbReference type="InterPro" id="IPR019428">
    <property type="entry name" value="7TM_GPCR_serpentine_rcpt_Str"/>
</dbReference>
<feature type="transmembrane region" description="Helical" evidence="1">
    <location>
        <begin position="206"/>
        <end position="229"/>
    </location>
</feature>
<name>A8XB45_CAEBR</name>
<feature type="transmembrane region" description="Helical" evidence="1">
    <location>
        <begin position="137"/>
        <end position="156"/>
    </location>
</feature>
<dbReference type="CTD" id="8577743"/>
<dbReference type="KEGG" id="cbr:CBG_10402"/>
<sequence>MVPGPYTRYAQYARNVAQLGFVSTSFFCFLIIILTTFFLKRKFGSYKYLLIVFPACGIVFASIEFLIYPDVYFHNTGYVFYSTSHPFYLDRDSVTCLISFYTGVYACTTSLLSVQFLYRYWAVFHTTKLKLFKGWKFFIWMVYALFFGILWCLSVHSLGKRDDYSENYMRLGMKQKYNLNISDISAIILVTYNADGSIRWRNFLLSLSLTSIMLVQYTIIIYCAVQMYLSMEEKLQIPSPSLRNLHNQFFKTLVLQIVTPTITLFSPVVSIIHLPMLNLELDLPTGIFLCAFTLYPAMDAIIVMYVVQDYRRAVKYSLRKLASPLYEWLVRNYGNPMESRSQTANVPNALY</sequence>
<evidence type="ECO:0000256" key="1">
    <source>
        <dbReference type="SAM" id="Phobius"/>
    </source>
</evidence>
<dbReference type="AlphaFoldDB" id="A8XB45"/>
<evidence type="ECO:0000313" key="2">
    <source>
        <dbReference type="EMBL" id="CAP29825.1"/>
    </source>
</evidence>
<dbReference type="PANTHER" id="PTHR46000:SF11">
    <property type="entry name" value="SEVEN TM RECEPTOR"/>
    <property type="match status" value="1"/>
</dbReference>
<dbReference type="Pfam" id="PF10326">
    <property type="entry name" value="7TM_GPCR_Str"/>
    <property type="match status" value="1"/>
</dbReference>
<accession>A8XB45</accession>
<dbReference type="GeneID" id="8577743"/>
<feature type="transmembrane region" description="Helical" evidence="1">
    <location>
        <begin position="286"/>
        <end position="307"/>
    </location>
</feature>
<gene>
    <name evidence="2 4" type="ORF">CBG10402</name>
    <name evidence="2" type="ORF">CBG_10402</name>
</gene>
<dbReference type="PANTHER" id="PTHR46000">
    <property type="entry name" value="SEVEN TM RECEPTOR-RELATED"/>
    <property type="match status" value="1"/>
</dbReference>
<dbReference type="HOGENOM" id="CLU_036335_4_3_1"/>
<keyword evidence="1" id="KW-0812">Transmembrane</keyword>
<dbReference type="Proteomes" id="UP000008549">
    <property type="component" value="Unassembled WGS sequence"/>
</dbReference>
<feature type="transmembrane region" description="Helical" evidence="1">
    <location>
        <begin position="48"/>
        <end position="68"/>
    </location>
</feature>
<dbReference type="eggNOG" id="ENOG502RVRW">
    <property type="taxonomic scope" value="Eukaryota"/>
</dbReference>
<dbReference type="RefSeq" id="XP_002635749.1">
    <property type="nucleotide sequence ID" value="XM_002635703.1"/>
</dbReference>
<dbReference type="WormBase" id="CBG10402">
    <property type="protein sequence ID" value="CBP16893"/>
    <property type="gene ID" value="WBGene00031793"/>
</dbReference>
<keyword evidence="1" id="KW-0472">Membrane</keyword>
<dbReference type="SUPFAM" id="SSF81321">
    <property type="entry name" value="Family A G protein-coupled receptor-like"/>
    <property type="match status" value="1"/>
</dbReference>
<dbReference type="EMBL" id="HE600935">
    <property type="protein sequence ID" value="CAP29825.1"/>
    <property type="molecule type" value="Genomic_DNA"/>
</dbReference>